<evidence type="ECO:0000259" key="13">
    <source>
        <dbReference type="Pfam" id="PF06974"/>
    </source>
</evidence>
<feature type="domain" description="O-acyltransferase WSD1 C-terminal" evidence="13">
    <location>
        <begin position="322"/>
        <end position="389"/>
    </location>
</feature>
<evidence type="ECO:0000313" key="15">
    <source>
        <dbReference type="Proteomes" id="UP001153076"/>
    </source>
</evidence>
<dbReference type="GO" id="GO:0004144">
    <property type="term" value="F:diacylglycerol O-acyltransferase activity"/>
    <property type="evidence" value="ECO:0007669"/>
    <property type="project" value="UniProtKB-EC"/>
</dbReference>
<dbReference type="GO" id="GO:0005789">
    <property type="term" value="C:endoplasmic reticulum membrane"/>
    <property type="evidence" value="ECO:0007669"/>
    <property type="project" value="UniProtKB-SubCell"/>
</dbReference>
<comment type="catalytic activity">
    <reaction evidence="10">
        <text>an acyl-CoA + a 1,2-diacyl-sn-glycerol = a triacyl-sn-glycerol + CoA</text>
        <dbReference type="Rhea" id="RHEA:10868"/>
        <dbReference type="ChEBI" id="CHEBI:17815"/>
        <dbReference type="ChEBI" id="CHEBI:57287"/>
        <dbReference type="ChEBI" id="CHEBI:58342"/>
        <dbReference type="ChEBI" id="CHEBI:64615"/>
        <dbReference type="EC" id="2.3.1.20"/>
    </reaction>
</comment>
<keyword evidence="15" id="KW-1185">Reference proteome</keyword>
<comment type="pathway">
    <text evidence="3">Glycerolipid metabolism; triacylglycerol biosynthesis.</text>
</comment>
<dbReference type="PANTHER" id="PTHR31650:SF34">
    <property type="entry name" value="O-ACYLTRANSFERASE WSD1-LIKE ISOFORM X1"/>
    <property type="match status" value="1"/>
</dbReference>
<feature type="region of interest" description="Disordered" evidence="11">
    <location>
        <begin position="1"/>
        <end position="23"/>
    </location>
</feature>
<dbReference type="InterPro" id="IPR045034">
    <property type="entry name" value="O-acyltransferase_WSD1-like"/>
</dbReference>
<proteinExistence type="inferred from homology"/>
<feature type="domain" description="O-acyltransferase WSD1-like N-terminal" evidence="12">
    <location>
        <begin position="112"/>
        <end position="268"/>
    </location>
</feature>
<evidence type="ECO:0000313" key="14">
    <source>
        <dbReference type="EMBL" id="KAJ8427214.1"/>
    </source>
</evidence>
<evidence type="ECO:0000256" key="10">
    <source>
        <dbReference type="ARBA" id="ARBA00048109"/>
    </source>
</evidence>
<organism evidence="14 15">
    <name type="scientific">Carnegiea gigantea</name>
    <dbReference type="NCBI Taxonomy" id="171969"/>
    <lineage>
        <taxon>Eukaryota</taxon>
        <taxon>Viridiplantae</taxon>
        <taxon>Streptophyta</taxon>
        <taxon>Embryophyta</taxon>
        <taxon>Tracheophyta</taxon>
        <taxon>Spermatophyta</taxon>
        <taxon>Magnoliopsida</taxon>
        <taxon>eudicotyledons</taxon>
        <taxon>Gunneridae</taxon>
        <taxon>Pentapetalae</taxon>
        <taxon>Caryophyllales</taxon>
        <taxon>Cactineae</taxon>
        <taxon>Cactaceae</taxon>
        <taxon>Cactoideae</taxon>
        <taxon>Echinocereeae</taxon>
        <taxon>Carnegiea</taxon>
    </lineage>
</organism>
<dbReference type="GO" id="GO:0005886">
    <property type="term" value="C:plasma membrane"/>
    <property type="evidence" value="ECO:0007669"/>
    <property type="project" value="UniProtKB-SubCell"/>
</dbReference>
<dbReference type="OrthoDB" id="619536at2759"/>
<evidence type="ECO:0000256" key="5">
    <source>
        <dbReference type="ARBA" id="ARBA00022679"/>
    </source>
</evidence>
<keyword evidence="6" id="KW-0256">Endoplasmic reticulum</keyword>
<comment type="pathway">
    <text evidence="4">Lipid metabolism.</text>
</comment>
<name>A0A9Q1GXA1_9CARY</name>
<dbReference type="Pfam" id="PF06974">
    <property type="entry name" value="WS_DGAT_C"/>
    <property type="match status" value="2"/>
</dbReference>
<comment type="subcellular location">
    <subcellularLocation>
        <location evidence="1">Cell membrane</location>
        <topology evidence="1">Single-pass membrane protein</topology>
    </subcellularLocation>
    <subcellularLocation>
        <location evidence="2">Endoplasmic reticulum membrane</location>
    </subcellularLocation>
</comment>
<dbReference type="Proteomes" id="UP001153076">
    <property type="component" value="Unassembled WGS sequence"/>
</dbReference>
<comment type="caution">
    <text evidence="14">The sequence shown here is derived from an EMBL/GenBank/DDBJ whole genome shotgun (WGS) entry which is preliminary data.</text>
</comment>
<evidence type="ECO:0000256" key="8">
    <source>
        <dbReference type="ARBA" id="ARBA00024360"/>
    </source>
</evidence>
<evidence type="ECO:0000256" key="9">
    <source>
        <dbReference type="ARBA" id="ARBA00047604"/>
    </source>
</evidence>
<keyword evidence="5" id="KW-0808">Transferase</keyword>
<evidence type="ECO:0000256" key="4">
    <source>
        <dbReference type="ARBA" id="ARBA00005189"/>
    </source>
</evidence>
<dbReference type="GO" id="GO:0047196">
    <property type="term" value="F:long-chain-alcohol O-fatty-acyltransferase activity"/>
    <property type="evidence" value="ECO:0007669"/>
    <property type="project" value="UniProtKB-EC"/>
</dbReference>
<evidence type="ECO:0000256" key="2">
    <source>
        <dbReference type="ARBA" id="ARBA00004586"/>
    </source>
</evidence>
<protein>
    <recommendedName>
        <fullName evidence="16">Diacylglycerol O-acyltransferase</fullName>
    </recommendedName>
</protein>
<comment type="similarity">
    <text evidence="8">In the N-terminal section; belongs to the long-chain O-acyltransferase family.</text>
</comment>
<sequence length="521" mass="57473">MESKLQIKTRWQQEDAGEEPVSPSGQYFNSKTLSVCILAVLESEIPIDDSCAMDLLQNLFLPINPRFSSIMVSDKKGLKKWKKVELNLENHINIPKHPEGLSIEEYDDCFDKYLTKIAMDPLPQDRPLWEIHITKYPTSKAAGNLIFKLHHALGDGFSLMGALLSCLERADNPSLPLTFPSFQPSSTAKTTAMGVIGCITRTLSPIYNTTRDFGWSVLKSSLIADDKTPIRSGEDAVELRPIKISTVALSLDQIAKIKTTLEATINDVLTGIVFLGTRLYMEETGKGFGDSQSTALVLLNTRNISGYKSVQEMLKPDDKTKWGNQFAFLHVAVPELVNDQYSDPLDFVAQAQKIIKRKRDSLAVYLTGQSLETIRKFRGPEVTVLQTTLQSTQFGNEIPSLKGSQQLSSLVGFHQAGPVPLAKAILAAAQFIHGTLKNSSMTISNVIGPVEQMALANHTCKGLYFMVVGVPQNLTITILSYMRTLRIAVGAEKGHIDSQKFNSCIGKAFELMYKAANKSAL</sequence>
<dbReference type="EMBL" id="JAKOGI010001172">
    <property type="protein sequence ID" value="KAJ8427214.1"/>
    <property type="molecule type" value="Genomic_DNA"/>
</dbReference>
<keyword evidence="7" id="KW-0012">Acyltransferase</keyword>
<evidence type="ECO:0000259" key="12">
    <source>
        <dbReference type="Pfam" id="PF03007"/>
    </source>
</evidence>
<evidence type="ECO:0000256" key="6">
    <source>
        <dbReference type="ARBA" id="ARBA00022824"/>
    </source>
</evidence>
<evidence type="ECO:0000256" key="3">
    <source>
        <dbReference type="ARBA" id="ARBA00004771"/>
    </source>
</evidence>
<feature type="domain" description="O-acyltransferase WSD1 C-terminal" evidence="13">
    <location>
        <begin position="427"/>
        <end position="512"/>
    </location>
</feature>
<evidence type="ECO:0008006" key="16">
    <source>
        <dbReference type="Google" id="ProtNLM"/>
    </source>
</evidence>
<dbReference type="GO" id="GO:0019432">
    <property type="term" value="P:triglyceride biosynthetic process"/>
    <property type="evidence" value="ECO:0007669"/>
    <property type="project" value="TreeGrafter"/>
</dbReference>
<dbReference type="Pfam" id="PF03007">
    <property type="entry name" value="WS_DGAT_cat"/>
    <property type="match status" value="1"/>
</dbReference>
<dbReference type="PANTHER" id="PTHR31650">
    <property type="entry name" value="O-ACYLTRANSFERASE (WSD1-LIKE) FAMILY PROTEIN"/>
    <property type="match status" value="1"/>
</dbReference>
<dbReference type="AlphaFoldDB" id="A0A9Q1GXA1"/>
<reference evidence="14" key="1">
    <citation type="submission" date="2022-04" db="EMBL/GenBank/DDBJ databases">
        <title>Carnegiea gigantea Genome sequencing and assembly v2.</title>
        <authorList>
            <person name="Copetti D."/>
            <person name="Sanderson M.J."/>
            <person name="Burquez A."/>
            <person name="Wojciechowski M.F."/>
        </authorList>
    </citation>
    <scope>NUCLEOTIDE SEQUENCE</scope>
    <source>
        <strain evidence="14">SGP5-SGP5p</strain>
        <tissue evidence="14">Aerial part</tissue>
    </source>
</reference>
<dbReference type="InterPro" id="IPR004255">
    <property type="entry name" value="O-acyltransferase_WSD1_N"/>
</dbReference>
<comment type="catalytic activity">
    <reaction evidence="9">
        <text>a long chain fatty alcohol + a fatty acyl-CoA = a long-chain alcohol wax ester + CoA</text>
        <dbReference type="Rhea" id="RHEA:38443"/>
        <dbReference type="ChEBI" id="CHEBI:17135"/>
        <dbReference type="ChEBI" id="CHEBI:57287"/>
        <dbReference type="ChEBI" id="CHEBI:77636"/>
        <dbReference type="ChEBI" id="CHEBI:235323"/>
        <dbReference type="EC" id="2.3.1.75"/>
    </reaction>
</comment>
<evidence type="ECO:0000256" key="1">
    <source>
        <dbReference type="ARBA" id="ARBA00004162"/>
    </source>
</evidence>
<gene>
    <name evidence="14" type="ORF">Cgig2_028270</name>
</gene>
<dbReference type="InterPro" id="IPR009721">
    <property type="entry name" value="O-acyltransferase_WSD1_C"/>
</dbReference>
<accession>A0A9Q1GXA1</accession>
<evidence type="ECO:0000256" key="7">
    <source>
        <dbReference type="ARBA" id="ARBA00023315"/>
    </source>
</evidence>
<evidence type="ECO:0000256" key="11">
    <source>
        <dbReference type="SAM" id="MobiDB-lite"/>
    </source>
</evidence>